<dbReference type="SMART" id="SM00487">
    <property type="entry name" value="DEXDc"/>
    <property type="match status" value="1"/>
</dbReference>
<dbReference type="InterPro" id="IPR014001">
    <property type="entry name" value="Helicase_ATP-bd"/>
</dbReference>
<evidence type="ECO:0000256" key="1">
    <source>
        <dbReference type="ARBA" id="ARBA00005446"/>
    </source>
</evidence>
<evidence type="ECO:0000256" key="3">
    <source>
        <dbReference type="ARBA" id="ARBA00022840"/>
    </source>
</evidence>
<protein>
    <recommendedName>
        <fullName evidence="5">DNA 3'-5' helicase</fullName>
        <ecNumber evidence="5">5.6.2.4</ecNumber>
    </recommendedName>
</protein>
<evidence type="ECO:0000256" key="2">
    <source>
        <dbReference type="ARBA" id="ARBA00022741"/>
    </source>
</evidence>
<reference evidence="8 9" key="1">
    <citation type="submission" date="2014-06" db="EMBL/GenBank/DDBJ databases">
        <authorList>
            <consortium name="DOE Joint Genome Institute"/>
            <person name="Kuo A."/>
            <person name="Kohler A."/>
            <person name="Nagy L.G."/>
            <person name="Floudas D."/>
            <person name="Copeland A."/>
            <person name="Barry K.W."/>
            <person name="Cichocki N."/>
            <person name="Veneault-Fourrey C."/>
            <person name="LaButti K."/>
            <person name="Lindquist E.A."/>
            <person name="Lipzen A."/>
            <person name="Lundell T."/>
            <person name="Morin E."/>
            <person name="Murat C."/>
            <person name="Sun H."/>
            <person name="Tunlid A."/>
            <person name="Henrissat B."/>
            <person name="Grigoriev I.V."/>
            <person name="Hibbett D.S."/>
            <person name="Martin F."/>
            <person name="Nordberg H.P."/>
            <person name="Cantor M.N."/>
            <person name="Hua S.X."/>
        </authorList>
    </citation>
    <scope>NUCLEOTIDE SEQUENCE [LARGE SCALE GENOMIC DNA]</scope>
    <source>
        <strain evidence="8 9">ATCC 200175</strain>
    </source>
</reference>
<dbReference type="GO" id="GO:0043138">
    <property type="term" value="F:3'-5' DNA helicase activity"/>
    <property type="evidence" value="ECO:0007669"/>
    <property type="project" value="UniProtKB-EC"/>
</dbReference>
<dbReference type="SMART" id="SM00490">
    <property type="entry name" value="HELICc"/>
    <property type="match status" value="1"/>
</dbReference>
<dbReference type="PROSITE" id="PS51194">
    <property type="entry name" value="HELICASE_CTER"/>
    <property type="match status" value="1"/>
</dbReference>
<keyword evidence="2" id="KW-0547">Nucleotide-binding</keyword>
<evidence type="ECO:0000313" key="9">
    <source>
        <dbReference type="Proteomes" id="UP000053647"/>
    </source>
</evidence>
<evidence type="ECO:0000256" key="4">
    <source>
        <dbReference type="ARBA" id="ARBA00034617"/>
    </source>
</evidence>
<feature type="domain" description="Helicase ATP-binding" evidence="6">
    <location>
        <begin position="1088"/>
        <end position="1244"/>
    </location>
</feature>
<dbReference type="Pfam" id="PF00270">
    <property type="entry name" value="DEAD"/>
    <property type="match status" value="1"/>
</dbReference>
<dbReference type="OrthoDB" id="2692163at2759"/>
<keyword evidence="3" id="KW-0067">ATP-binding</keyword>
<proteinExistence type="inferred from homology"/>
<name>A0A0C9TEX4_PAXIN</name>
<dbReference type="InterPro" id="IPR001650">
    <property type="entry name" value="Helicase_C-like"/>
</dbReference>
<dbReference type="Proteomes" id="UP000053647">
    <property type="component" value="Unassembled WGS sequence"/>
</dbReference>
<dbReference type="GO" id="GO:0005694">
    <property type="term" value="C:chromosome"/>
    <property type="evidence" value="ECO:0007669"/>
    <property type="project" value="TreeGrafter"/>
</dbReference>
<evidence type="ECO:0000259" key="6">
    <source>
        <dbReference type="PROSITE" id="PS51192"/>
    </source>
</evidence>
<dbReference type="PROSITE" id="PS51192">
    <property type="entry name" value="HELICASE_ATP_BIND_1"/>
    <property type="match status" value="1"/>
</dbReference>
<accession>A0A0C9TEX4</accession>
<comment type="catalytic activity">
    <reaction evidence="4">
        <text>Couples ATP hydrolysis with the unwinding of duplex DNA by translocating in the 3'-5' direction.</text>
        <dbReference type="EC" id="5.6.2.4"/>
    </reaction>
</comment>
<dbReference type="SUPFAM" id="SSF52540">
    <property type="entry name" value="P-loop containing nucleoside triphosphate hydrolases"/>
    <property type="match status" value="1"/>
</dbReference>
<dbReference type="HOGENOM" id="CLU_003034_0_0_1"/>
<dbReference type="PANTHER" id="PTHR13710">
    <property type="entry name" value="DNA HELICASE RECQ FAMILY MEMBER"/>
    <property type="match status" value="1"/>
</dbReference>
<feature type="domain" description="Helicase C-terminal" evidence="7">
    <location>
        <begin position="1268"/>
        <end position="1432"/>
    </location>
</feature>
<dbReference type="GO" id="GO:0005524">
    <property type="term" value="F:ATP binding"/>
    <property type="evidence" value="ECO:0007669"/>
    <property type="project" value="UniProtKB-KW"/>
</dbReference>
<dbReference type="EC" id="5.6.2.4" evidence="5"/>
<dbReference type="GO" id="GO:0009378">
    <property type="term" value="F:four-way junction helicase activity"/>
    <property type="evidence" value="ECO:0007669"/>
    <property type="project" value="TreeGrafter"/>
</dbReference>
<organism evidence="8 9">
    <name type="scientific">Paxillus involutus ATCC 200175</name>
    <dbReference type="NCBI Taxonomy" id="664439"/>
    <lineage>
        <taxon>Eukaryota</taxon>
        <taxon>Fungi</taxon>
        <taxon>Dikarya</taxon>
        <taxon>Basidiomycota</taxon>
        <taxon>Agaricomycotina</taxon>
        <taxon>Agaricomycetes</taxon>
        <taxon>Agaricomycetidae</taxon>
        <taxon>Boletales</taxon>
        <taxon>Paxilineae</taxon>
        <taxon>Paxillaceae</taxon>
        <taxon>Paxillus</taxon>
    </lineage>
</organism>
<dbReference type="InterPro" id="IPR011545">
    <property type="entry name" value="DEAD/DEAH_box_helicase_dom"/>
</dbReference>
<keyword evidence="9" id="KW-1185">Reference proteome</keyword>
<dbReference type="GO" id="GO:0003676">
    <property type="term" value="F:nucleic acid binding"/>
    <property type="evidence" value="ECO:0007669"/>
    <property type="project" value="InterPro"/>
</dbReference>
<evidence type="ECO:0000313" key="8">
    <source>
        <dbReference type="EMBL" id="KIJ09498.1"/>
    </source>
</evidence>
<evidence type="ECO:0000256" key="5">
    <source>
        <dbReference type="ARBA" id="ARBA00034808"/>
    </source>
</evidence>
<dbReference type="InterPro" id="IPR027417">
    <property type="entry name" value="P-loop_NTPase"/>
</dbReference>
<reference evidence="9" key="2">
    <citation type="submission" date="2015-01" db="EMBL/GenBank/DDBJ databases">
        <title>Evolutionary Origins and Diversification of the Mycorrhizal Mutualists.</title>
        <authorList>
            <consortium name="DOE Joint Genome Institute"/>
            <consortium name="Mycorrhizal Genomics Consortium"/>
            <person name="Kohler A."/>
            <person name="Kuo A."/>
            <person name="Nagy L.G."/>
            <person name="Floudas D."/>
            <person name="Copeland A."/>
            <person name="Barry K.W."/>
            <person name="Cichocki N."/>
            <person name="Veneault-Fourrey C."/>
            <person name="LaButti K."/>
            <person name="Lindquist E.A."/>
            <person name="Lipzen A."/>
            <person name="Lundell T."/>
            <person name="Morin E."/>
            <person name="Murat C."/>
            <person name="Riley R."/>
            <person name="Ohm R."/>
            <person name="Sun H."/>
            <person name="Tunlid A."/>
            <person name="Henrissat B."/>
            <person name="Grigoriev I.V."/>
            <person name="Hibbett D.S."/>
            <person name="Martin F."/>
        </authorList>
    </citation>
    <scope>NUCLEOTIDE SEQUENCE [LARGE SCALE GENOMIC DNA]</scope>
    <source>
        <strain evidence="9">ATCC 200175</strain>
    </source>
</reference>
<dbReference type="Gene3D" id="3.40.50.300">
    <property type="entry name" value="P-loop containing nucleotide triphosphate hydrolases"/>
    <property type="match status" value="2"/>
</dbReference>
<comment type="similarity">
    <text evidence="1">Belongs to the helicase family. RecQ subfamily.</text>
</comment>
<dbReference type="GO" id="GO:0005737">
    <property type="term" value="C:cytoplasm"/>
    <property type="evidence" value="ECO:0007669"/>
    <property type="project" value="TreeGrafter"/>
</dbReference>
<gene>
    <name evidence="8" type="ORF">PAXINDRAFT_157877</name>
</gene>
<dbReference type="Pfam" id="PF00271">
    <property type="entry name" value="Helicase_C"/>
    <property type="match status" value="1"/>
</dbReference>
<dbReference type="EMBL" id="KN819457">
    <property type="protein sequence ID" value="KIJ09498.1"/>
    <property type="molecule type" value="Genomic_DNA"/>
</dbReference>
<evidence type="ECO:0000259" key="7">
    <source>
        <dbReference type="PROSITE" id="PS51194"/>
    </source>
</evidence>
<dbReference type="PANTHER" id="PTHR13710:SF154">
    <property type="entry name" value="RECQ HELICASE, PUTATIVE (AFU_ORTHOLOGUE AFUA_6G14720)-RELATED"/>
    <property type="match status" value="1"/>
</dbReference>
<sequence length="1567" mass="175776">MLIFHSLCSVQGCRYPKFPKKHVPSKHTYNYHRLQYEVKFNDVDLPPMDLVLSDDNNDQIIEVDSPLLHPHHHLKPQEADVCAVPSTPDAPSDFLRTTLTTDACHISIDHTHVHAHIKSNHPLPHYAKSTLPPKEKLLDLLVLLQADEPLSVLPGPIHAIPGLPIVDAIKCDIIGCTDRPVLSDTKRFSEHCLDHHPQTPIKERTFVKVKAHPINNFRNVRQHVDVITTDQPSISNLLAIALHHSQTIGLYDHPSVFHPSANARPRGALFAHTKWEGLISGVDLTVLRATVSNPDKQEVAYCRLITQTQEYYSGIAPLISTLPILTARCIASSAELESQPFRSPQETTTVQRYSRFIALFIIFLLRHLHCPVPRFHVHFHSNHIDCLSSLRDALPLETPCHEKIHLAVVSLLQYISVEATANDHRDLFTLFLLVYHLTDDSGNTTRISAVPPNISAAQWCFRATATVQVLDNAKKYEGDTFTYVWSLLSPLLSDKYSHPSSFQNHAKDLITEGRPTLFTHLRQKHALFSSLSYMEAGLPQFIWDTSMQVLSFNGFPISMDKFKLSVDVYHLTDDSGNTTRISAVPPNISAAQWCFRATATVQVLDNAKKYEGDTFTLSYMEAGLPQFIWDTSMQVLSFNGFPISMDKFKLSVDGVLDEMTALVGTLCLGCDFSDVFRYIDSRTDPSDHTRWFRDHPRDTTQGISVMSQDDTGLASYHKRLLEHVIHDTKFFDIVGDSISPHPHAIWQWITDLDQLVSAMYYGVTATWGGGARGTECDHLKYAISGEGTRHLFILNGVLSISTTYVKTQHNLSHGKLIVRTPCHAISRIVLFATSVLYPVAAHLASYIMDITRARTYLSYIFVHHGIVLQSNNFTDILQHYTEKYIGIQLGLRSYRQVMCSMLCCIARTDFGAPDQDDQDLIAIHSQFGHSSAVAQAHYGIQNTNALAEVSHTAVCHMQRVSSRWHQCLGHSHPHLPVHSPSELLEADQTTQIIEGLKGPLSSMVQSHTQRSISEFLNTFIPHLTSVIQGLGPQINTYIQDNSRAPPPPSATPRLPPLIVHPRLQSCLKTLFPGPTDPNFTSSQQAELVQSSFTNEHVLAVLPTGSGKSVAFFGAAILHPHNLFIVVTPFVALTEDLDRRLAATPIRGGQWPSIQDPLSAQIVIVPAHMAGTEQFYNWAEANSNRLKRVFIDEAHHIFYSDSYRPCFRVFHRLTQLQKPITFLTATISPRSIPALCNAMMVDPALLRTIRAPMSRHNIGYSVAKVLPDQLLQKTVELHSQIYLRPEERGIIYTTNIQLTLAIADALNVPYYISCVLPDEQANKEKKSCIFQTWRAGRNEKERWIVATICFAEGVDFASVRHAIIVEPRDMLSFLQESGRLGRDGLPSQVVAVWSRTPPLSTSDMQDHAGVDSMSRFLQTHKCRRLCFRDFDLDANLHHNPQELRLDLPLAKIPSTSIPPTVAPTSFLQSYSQISTPQSISVQSNAQVIRQAYQTAKEELEHLSNIIRRVDAIQWQSTGTRPDFGPFVTSVGSPSVIRVNIHPSRRIIPYNPIIAPIPTCLIQYLHSSL</sequence>
<dbReference type="GO" id="GO:0000724">
    <property type="term" value="P:double-strand break repair via homologous recombination"/>
    <property type="evidence" value="ECO:0007669"/>
    <property type="project" value="TreeGrafter"/>
</dbReference>